<accession>A0A0C3SCU3</accession>
<dbReference type="Gene3D" id="2.60.120.260">
    <property type="entry name" value="Galactose-binding domain-like"/>
    <property type="match status" value="1"/>
</dbReference>
<feature type="region of interest" description="Disordered" evidence="5">
    <location>
        <begin position="144"/>
        <end position="437"/>
    </location>
</feature>
<feature type="compositionally biased region" description="Polar residues" evidence="5">
    <location>
        <begin position="301"/>
        <end position="316"/>
    </location>
</feature>
<keyword evidence="4" id="KW-0472">Membrane</keyword>
<dbReference type="InterPro" id="IPR012919">
    <property type="entry name" value="SUN_dom"/>
</dbReference>
<proteinExistence type="predicted"/>
<keyword evidence="8" id="KW-1185">Reference proteome</keyword>
<protein>
    <recommendedName>
        <fullName evidence="6">SUN domain-containing protein</fullName>
    </recommendedName>
</protein>
<dbReference type="GO" id="GO:0043495">
    <property type="term" value="F:protein-membrane adaptor activity"/>
    <property type="evidence" value="ECO:0007669"/>
    <property type="project" value="TreeGrafter"/>
</dbReference>
<feature type="compositionally biased region" description="Polar residues" evidence="5">
    <location>
        <begin position="171"/>
        <end position="189"/>
    </location>
</feature>
<feature type="compositionally biased region" description="Low complexity" evidence="5">
    <location>
        <begin position="422"/>
        <end position="432"/>
    </location>
</feature>
<dbReference type="HOGENOM" id="CLU_005985_0_0_1"/>
<dbReference type="GO" id="GO:0034993">
    <property type="term" value="C:meiotic nuclear membrane microtubule tethering complex"/>
    <property type="evidence" value="ECO:0007669"/>
    <property type="project" value="TreeGrafter"/>
</dbReference>
<dbReference type="EMBL" id="KN840448">
    <property type="protein sequence ID" value="KIP11222.1"/>
    <property type="molecule type" value="Genomic_DNA"/>
</dbReference>
<evidence type="ECO:0000256" key="4">
    <source>
        <dbReference type="ARBA" id="ARBA00023136"/>
    </source>
</evidence>
<reference evidence="7 8" key="1">
    <citation type="journal article" date="2014" name="PLoS Genet.">
        <title>Analysis of the Phlebiopsis gigantea genome, transcriptome and secretome provides insight into its pioneer colonization strategies of wood.</title>
        <authorList>
            <person name="Hori C."/>
            <person name="Ishida T."/>
            <person name="Igarashi K."/>
            <person name="Samejima M."/>
            <person name="Suzuki H."/>
            <person name="Master E."/>
            <person name="Ferreira P."/>
            <person name="Ruiz-Duenas F.J."/>
            <person name="Held B."/>
            <person name="Canessa P."/>
            <person name="Larrondo L.F."/>
            <person name="Schmoll M."/>
            <person name="Druzhinina I.S."/>
            <person name="Kubicek C.P."/>
            <person name="Gaskell J.A."/>
            <person name="Kersten P."/>
            <person name="St John F."/>
            <person name="Glasner J."/>
            <person name="Sabat G."/>
            <person name="Splinter BonDurant S."/>
            <person name="Syed K."/>
            <person name="Yadav J."/>
            <person name="Mgbeahuruike A.C."/>
            <person name="Kovalchuk A."/>
            <person name="Asiegbu F.O."/>
            <person name="Lackner G."/>
            <person name="Hoffmeister D."/>
            <person name="Rencoret J."/>
            <person name="Gutierrez A."/>
            <person name="Sun H."/>
            <person name="Lindquist E."/>
            <person name="Barry K."/>
            <person name="Riley R."/>
            <person name="Grigoriev I.V."/>
            <person name="Henrissat B."/>
            <person name="Kues U."/>
            <person name="Berka R.M."/>
            <person name="Martinez A.T."/>
            <person name="Covert S.F."/>
            <person name="Blanchette R.A."/>
            <person name="Cullen D."/>
        </authorList>
    </citation>
    <scope>NUCLEOTIDE SEQUENCE [LARGE SCALE GENOMIC DNA]</scope>
    <source>
        <strain evidence="7 8">11061_1 CR5-6</strain>
    </source>
</reference>
<gene>
    <name evidence="7" type="ORF">PHLGIDRAFT_125098</name>
</gene>
<feature type="compositionally biased region" description="Acidic residues" evidence="5">
    <location>
        <begin position="385"/>
        <end position="396"/>
    </location>
</feature>
<dbReference type="Pfam" id="PF07738">
    <property type="entry name" value="Sad1_UNC"/>
    <property type="match status" value="2"/>
</dbReference>
<organism evidence="7 8">
    <name type="scientific">Phlebiopsis gigantea (strain 11061_1 CR5-6)</name>
    <name type="common">White-rot fungus</name>
    <name type="synonym">Peniophora gigantea</name>
    <dbReference type="NCBI Taxonomy" id="745531"/>
    <lineage>
        <taxon>Eukaryota</taxon>
        <taxon>Fungi</taxon>
        <taxon>Dikarya</taxon>
        <taxon>Basidiomycota</taxon>
        <taxon>Agaricomycotina</taxon>
        <taxon>Agaricomycetes</taxon>
        <taxon>Polyporales</taxon>
        <taxon>Phanerochaetaceae</taxon>
        <taxon>Phlebiopsis</taxon>
    </lineage>
</organism>
<dbReference type="PANTHER" id="PTHR12911">
    <property type="entry name" value="SAD1/UNC-84-LIKE PROTEIN-RELATED"/>
    <property type="match status" value="1"/>
</dbReference>
<evidence type="ECO:0000256" key="5">
    <source>
        <dbReference type="SAM" id="MobiDB-lite"/>
    </source>
</evidence>
<feature type="region of interest" description="Disordered" evidence="5">
    <location>
        <begin position="1"/>
        <end position="128"/>
    </location>
</feature>
<evidence type="ECO:0000256" key="2">
    <source>
        <dbReference type="ARBA" id="ARBA00022692"/>
    </source>
</evidence>
<comment type="subcellular location">
    <subcellularLocation>
        <location evidence="1">Membrane</location>
    </subcellularLocation>
</comment>
<dbReference type="AlphaFoldDB" id="A0A0C3SCU3"/>
<evidence type="ECO:0000256" key="3">
    <source>
        <dbReference type="ARBA" id="ARBA00022989"/>
    </source>
</evidence>
<evidence type="ECO:0000313" key="8">
    <source>
        <dbReference type="Proteomes" id="UP000053257"/>
    </source>
</evidence>
<feature type="compositionally biased region" description="Basic and acidic residues" evidence="5">
    <location>
        <begin position="397"/>
        <end position="407"/>
    </location>
</feature>
<keyword evidence="3" id="KW-1133">Transmembrane helix</keyword>
<sequence>MSFASTPLGQGRRLDHHTFLKGPSVNPTQIHGAAHGLRAHPQRQSTHKPPVSYAYGAPSQSTRSPPKPTKSEATTNVEEQTHASDSDQPALIRYARLKQVQESNQNQNIADAPRVSNKPPNPDRWSVKDTSVNIASAFHRAANSTIIPAHDSSASNTSSSFNNSSIMNPNDSWASGMQRRQNLPRSTSVEYEKETQSTVNRRLGAPPNRNTLARPQKPATREPPLRTAPEEAREEQESTHTTTQRTKGPLDHIVEATRRLAPATFLMRRQSEEPEPRPAPGVQDKSSSYDYSAEEREFRALSQQEQAQRKATNAASKRNRMSTDNKAYLPSQSDPEDSDEDWEDDGKKGRRRKKKTGAAGGPLTSLPVAGYDKRKKKRRGAKGAEDEEESSEEEDQSYEHVTDERSGRTTSFLRTSVPPPSRRSVPRSSVPPEVGNTTSFLDALDVEDGLQPTLHSIIEEDESAELDDSVEVLSQQSFSIGAVLGRVVHAIFSLFSVVMASVWSAFTYLPFLCGRALGYLVEFAVLSPARRLLNINTSPLVKLSKYLTVGLGFYAAWYALNSGLIVLPSRPTYTPPYRPPADIPPTDLSELSSRLLRLENVLSGLSLDIVRLREDTRTQHTQLGTLEHQLHRDSSQVYEVQSKFSTATQGLQAVQQEVRSLHAQVVAQKERELHQPTGPSADEEARRLLRELEQRVGTVEGGVKEALEVGKHASSDVPAGKILEWWNKLASGKTSSLTIKTSDGKDVIGVINQLVDSAVSKMSKDTLARPDFAMYSSGASVVPSLTSETFEIKPQGLTSRALGLVTGNGYAVGRPPVTALHHETHNGHCWPFAGDQGQLGVMLSMPAYISDVTIDHVAKEVATDMRSAPRHMELWGLIEGEENTAKFNTWKAFQAAQKEEACSAAKAKGEECAEDQDGYPKTLPSSVPYMRITNFTYNIYAPNHIQTFPVPQEIQDLGIDFGVVVLVVKSNWGREDFTCLYRVRVHGGRLGSIPEPLPEEAAS</sequence>
<keyword evidence="2" id="KW-0812">Transmembrane</keyword>
<dbReference type="STRING" id="745531.A0A0C3SCU3"/>
<dbReference type="PANTHER" id="PTHR12911:SF8">
    <property type="entry name" value="KLAROID PROTEIN-RELATED"/>
    <property type="match status" value="1"/>
</dbReference>
<dbReference type="OrthoDB" id="342281at2759"/>
<feature type="compositionally biased region" description="Low complexity" evidence="5">
    <location>
        <begin position="152"/>
        <end position="170"/>
    </location>
</feature>
<evidence type="ECO:0000313" key="7">
    <source>
        <dbReference type="EMBL" id="KIP11222.1"/>
    </source>
</evidence>
<feature type="domain" description="SUN" evidence="6">
    <location>
        <begin position="778"/>
        <end position="990"/>
    </location>
</feature>
<name>A0A0C3SCU3_PHLG1</name>
<feature type="compositionally biased region" description="Basic and acidic residues" evidence="5">
    <location>
        <begin position="219"/>
        <end position="238"/>
    </location>
</feature>
<evidence type="ECO:0000259" key="6">
    <source>
        <dbReference type="PROSITE" id="PS51469"/>
    </source>
</evidence>
<feature type="compositionally biased region" description="Basic and acidic residues" evidence="5">
    <location>
        <begin position="248"/>
        <end position="258"/>
    </location>
</feature>
<dbReference type="InterPro" id="IPR045119">
    <property type="entry name" value="SUN1-5"/>
</dbReference>
<evidence type="ECO:0000256" key="1">
    <source>
        <dbReference type="ARBA" id="ARBA00004370"/>
    </source>
</evidence>
<dbReference type="PROSITE" id="PS51469">
    <property type="entry name" value="SUN"/>
    <property type="match status" value="1"/>
</dbReference>
<dbReference type="Proteomes" id="UP000053257">
    <property type="component" value="Unassembled WGS sequence"/>
</dbReference>
<feature type="compositionally biased region" description="Acidic residues" evidence="5">
    <location>
        <begin position="334"/>
        <end position="344"/>
    </location>
</feature>
<feature type="compositionally biased region" description="Polar residues" evidence="5">
    <location>
        <begin position="100"/>
        <end position="109"/>
    </location>
</feature>